<dbReference type="AlphaFoldDB" id="A0A158R7U8"/>
<feature type="compositionally biased region" description="Basic residues" evidence="4">
    <location>
        <begin position="294"/>
        <end position="308"/>
    </location>
</feature>
<dbReference type="WBParaSite" id="TASK_0000441001-mRNA-1">
    <property type="protein sequence ID" value="TASK_0000441001-mRNA-1"/>
    <property type="gene ID" value="TASK_0000441001"/>
</dbReference>
<dbReference type="InterPro" id="IPR020568">
    <property type="entry name" value="Ribosomal_Su5_D2-typ_SF"/>
</dbReference>
<keyword evidence="2" id="KW-0689">Ribosomal protein</keyword>
<dbReference type="Gene3D" id="3.30.230.10">
    <property type="match status" value="1"/>
</dbReference>
<dbReference type="Pfam" id="PF00380">
    <property type="entry name" value="Ribosomal_S9"/>
    <property type="match status" value="1"/>
</dbReference>
<dbReference type="OrthoDB" id="10254627at2759"/>
<keyword evidence="3" id="KW-0687">Ribonucleoprotein</keyword>
<dbReference type="PANTHER" id="PTHR21569">
    <property type="entry name" value="RIBOSOMAL PROTEIN S9"/>
    <property type="match status" value="1"/>
</dbReference>
<reference evidence="5 6" key="2">
    <citation type="submission" date="2018-11" db="EMBL/GenBank/DDBJ databases">
        <authorList>
            <consortium name="Pathogen Informatics"/>
        </authorList>
    </citation>
    <scope>NUCLEOTIDE SEQUENCE [LARGE SCALE GENOMIC DNA]</scope>
</reference>
<evidence type="ECO:0000256" key="4">
    <source>
        <dbReference type="SAM" id="MobiDB-lite"/>
    </source>
</evidence>
<accession>A0A158R7U8</accession>
<dbReference type="PANTHER" id="PTHR21569:SF1">
    <property type="entry name" value="SMALL RIBOSOMAL SUBUNIT PROTEIN US9M"/>
    <property type="match status" value="1"/>
</dbReference>
<dbReference type="GO" id="GO:0006412">
    <property type="term" value="P:translation"/>
    <property type="evidence" value="ECO:0007669"/>
    <property type="project" value="InterPro"/>
</dbReference>
<comment type="similarity">
    <text evidence="1">Belongs to the universal ribosomal protein uS9 family.</text>
</comment>
<dbReference type="GO" id="GO:0005763">
    <property type="term" value="C:mitochondrial small ribosomal subunit"/>
    <property type="evidence" value="ECO:0007669"/>
    <property type="project" value="TreeGrafter"/>
</dbReference>
<gene>
    <name evidence="5" type="ORF">TASK_LOCUS4411</name>
</gene>
<dbReference type="EMBL" id="UYRS01018346">
    <property type="protein sequence ID" value="VDK33375.1"/>
    <property type="molecule type" value="Genomic_DNA"/>
</dbReference>
<dbReference type="InterPro" id="IPR000754">
    <property type="entry name" value="Ribosomal_uS9"/>
</dbReference>
<protein>
    <submittedName>
        <fullName evidence="7">28S ribosomal protein S9, mitochondrial</fullName>
    </submittedName>
</protein>
<evidence type="ECO:0000256" key="3">
    <source>
        <dbReference type="ARBA" id="ARBA00023274"/>
    </source>
</evidence>
<dbReference type="STRING" id="60517.A0A158R7U8"/>
<evidence type="ECO:0000313" key="7">
    <source>
        <dbReference type="WBParaSite" id="TASK_0000441001-mRNA-1"/>
    </source>
</evidence>
<dbReference type="SUPFAM" id="SSF54211">
    <property type="entry name" value="Ribosomal protein S5 domain 2-like"/>
    <property type="match status" value="1"/>
</dbReference>
<dbReference type="GO" id="GO:0003723">
    <property type="term" value="F:RNA binding"/>
    <property type="evidence" value="ECO:0007669"/>
    <property type="project" value="TreeGrafter"/>
</dbReference>
<reference evidence="7" key="1">
    <citation type="submission" date="2016-04" db="UniProtKB">
        <authorList>
            <consortium name="WormBaseParasite"/>
        </authorList>
    </citation>
    <scope>IDENTIFICATION</scope>
</reference>
<sequence>MVSLLHGSTAPTENMLEEERVKYENGRNFLARLMGQDPSTFNQEQIDEAIRYLFPSNLESRRAHPKLKKAAALIEELNGKFDRGYIDRDYTAFKNLRPLVVAASEWFTKDQLSRKLLEPVSDNMYEDWLRLMNALLKHPLAWHAESFIHSYRASVQEAASKDVFPEPQVDIGTNFRYVDTYGQKKHAFVELRMIHPGAGEFIVNDKQLVEYFPLLGDREQIMFPLQYTGMLGAVDVVARVSSDTETGHSSKANALRLALARALACFLPGDSGHNRLRAAGLLTQDDRFSERKKPGQKKARKKPIWKAR</sequence>
<organism evidence="7">
    <name type="scientific">Taenia asiatica</name>
    <name type="common">Asian tapeworm</name>
    <dbReference type="NCBI Taxonomy" id="60517"/>
    <lineage>
        <taxon>Eukaryota</taxon>
        <taxon>Metazoa</taxon>
        <taxon>Spiralia</taxon>
        <taxon>Lophotrochozoa</taxon>
        <taxon>Platyhelminthes</taxon>
        <taxon>Cestoda</taxon>
        <taxon>Eucestoda</taxon>
        <taxon>Cyclophyllidea</taxon>
        <taxon>Taeniidae</taxon>
        <taxon>Taenia</taxon>
    </lineage>
</organism>
<evidence type="ECO:0000313" key="5">
    <source>
        <dbReference type="EMBL" id="VDK33375.1"/>
    </source>
</evidence>
<evidence type="ECO:0000256" key="1">
    <source>
        <dbReference type="ARBA" id="ARBA00005251"/>
    </source>
</evidence>
<name>A0A158R7U8_TAEAS</name>
<dbReference type="Proteomes" id="UP000282613">
    <property type="component" value="Unassembled WGS sequence"/>
</dbReference>
<proteinExistence type="inferred from homology"/>
<keyword evidence="6" id="KW-1185">Reference proteome</keyword>
<evidence type="ECO:0000256" key="2">
    <source>
        <dbReference type="ARBA" id="ARBA00022980"/>
    </source>
</evidence>
<evidence type="ECO:0000313" key="6">
    <source>
        <dbReference type="Proteomes" id="UP000282613"/>
    </source>
</evidence>
<dbReference type="GO" id="GO:0003735">
    <property type="term" value="F:structural constituent of ribosome"/>
    <property type="evidence" value="ECO:0007669"/>
    <property type="project" value="InterPro"/>
</dbReference>
<dbReference type="InterPro" id="IPR014721">
    <property type="entry name" value="Ribsml_uS5_D2-typ_fold_subgr"/>
</dbReference>
<feature type="region of interest" description="Disordered" evidence="4">
    <location>
        <begin position="287"/>
        <end position="308"/>
    </location>
</feature>